<keyword evidence="11" id="KW-1185">Reference proteome</keyword>
<evidence type="ECO:0000313" key="11">
    <source>
        <dbReference type="Proteomes" id="UP001302374"/>
    </source>
</evidence>
<evidence type="ECO:0000256" key="3">
    <source>
        <dbReference type="ARBA" id="ARBA00022452"/>
    </source>
</evidence>
<evidence type="ECO:0000256" key="2">
    <source>
        <dbReference type="ARBA" id="ARBA00022448"/>
    </source>
</evidence>
<evidence type="ECO:0000259" key="9">
    <source>
        <dbReference type="Pfam" id="PF07715"/>
    </source>
</evidence>
<dbReference type="InterPro" id="IPR012910">
    <property type="entry name" value="Plug_dom"/>
</dbReference>
<evidence type="ECO:0000259" key="8">
    <source>
        <dbReference type="Pfam" id="PF07660"/>
    </source>
</evidence>
<dbReference type="InterPro" id="IPR037066">
    <property type="entry name" value="Plug_dom_sf"/>
</dbReference>
<dbReference type="NCBIfam" id="TIGR04057">
    <property type="entry name" value="SusC_RagA_signa"/>
    <property type="match status" value="1"/>
</dbReference>
<dbReference type="InterPro" id="IPR023997">
    <property type="entry name" value="TonB-dep_OMP_SusC/RagA_CS"/>
</dbReference>
<evidence type="ECO:0000313" key="10">
    <source>
        <dbReference type="EMBL" id="WOF14472.1"/>
    </source>
</evidence>
<comment type="similarity">
    <text evidence="7">Belongs to the TonB-dependent receptor family.</text>
</comment>
<dbReference type="InterPro" id="IPR011662">
    <property type="entry name" value="Secretin/TonB_short_N"/>
</dbReference>
<accession>A0ABZ0G100</accession>
<dbReference type="InterPro" id="IPR023996">
    <property type="entry name" value="TonB-dep_OMP_SusC/RagA"/>
</dbReference>
<dbReference type="SUPFAM" id="SSF49464">
    <property type="entry name" value="Carboxypeptidase regulatory domain-like"/>
    <property type="match status" value="1"/>
</dbReference>
<evidence type="ECO:0000256" key="5">
    <source>
        <dbReference type="ARBA" id="ARBA00023136"/>
    </source>
</evidence>
<feature type="domain" description="TonB-dependent receptor plug" evidence="9">
    <location>
        <begin position="239"/>
        <end position="361"/>
    </location>
</feature>
<dbReference type="InterPro" id="IPR008969">
    <property type="entry name" value="CarboxyPept-like_regulatory"/>
</dbReference>
<dbReference type="InterPro" id="IPR036942">
    <property type="entry name" value="Beta-barrel_TonB_sf"/>
</dbReference>
<keyword evidence="2 7" id="KW-0813">Transport</keyword>
<keyword evidence="5 7" id="KW-0472">Membrane</keyword>
<dbReference type="Pfam" id="PF13715">
    <property type="entry name" value="CarbopepD_reg_2"/>
    <property type="match status" value="1"/>
</dbReference>
<reference evidence="10 11" key="1">
    <citation type="submission" date="2019-09" db="EMBL/GenBank/DDBJ databases">
        <title>Butyricimonas paravirosa DSM 105722 (=214-4 = JCM 18677 = CCUG 65563).</title>
        <authorList>
            <person name="Le Roy T."/>
            <person name="Cani P.D."/>
        </authorList>
    </citation>
    <scope>NUCLEOTIDE SEQUENCE [LARGE SCALE GENOMIC DNA]</scope>
    <source>
        <strain evidence="10 11">DSM 105722</strain>
    </source>
</reference>
<protein>
    <submittedName>
        <fullName evidence="10">SusC/RagA family TonB-linked outer membrane protein</fullName>
    </submittedName>
</protein>
<keyword evidence="6 7" id="KW-0998">Cell outer membrane</keyword>
<gene>
    <name evidence="10" type="ORF">F1644_20415</name>
</gene>
<sequence length="1218" mass="135932">MKPSMATRGGKCVKLTKLINYIMKKNRNKSLPGGLWLIKNRLMMRMTIVLLLFSSFTAVAQNVTVKMKNSSFIQVAKEIQKQTELTFLYNDAKVGNITGLNPDFTNTDVKAVLEYCLKNSGLTFSIVDNTVVVSPVKSTNQQQENKLTVAGKITDQQGLPLPGVNIIIKGTTLGFVSDVEGKFTAICSRGDSLLFSMVGFEMQTVAINSDSPLNIKMKEATEALDEVVVVSTGYTRLPKERATGSFSVVTAKELEKRPSPNIMNRLEGVVPGVYVDVKNSDMTFLYGSDRTDGYVDEQTNISMNIRGKSSLLNTTRPLLVVDGFPTDMEMKNINPSDVESITFLKDAAAASIWGVRAANGVIVIETKKGKKGKGGTTVNFGMNVSTSGSPRFNTLPIMNSAEMIDYEKEMVEKGYITRPVNSAYSAGAPISQAAKLILDAKDGLINQADADAMLNELAGRKAYRDVKKYLLQPSFSQQYNLSFSGASDQMSYFLSASYANERSNMKGEEGDRFTLTSNMNFKILNWATLTTGLRATLFNIKNNALGLSMIQASGGLILLPYNQFVDENGNRVDYYKTYNEDFVTEKEALGYKNWKYNYLDELDNKDDTRKEQTFAMTVGLNIPIPGVKGLSLDGQFMFERKNTKNRTFANENTFEARDLYNLATTYDANTGALTNNLPWGGILNVTNGNSQNYSIRGQINYDGVIDEIHQITALAGMEIRETRDWANGARYYGYNEKTLIAGSQLPNPYINIWGYNSYLTDASPETDYQRRYLSYDGNLSYTLMNKYVLSGSVRYDDYNNFGVDRKYRATPMWSTGFSWHIGREDFIMDNVGWLNQLTFRTTYGYNGNIDPGQYPFTNISLSTSNDGFTQLPSSSITAAANPSIRWEKTGVLNFGLDFAVLNHRLSGSIEVYRKYSRDLFAEYTINPIFGANSTRSYTLTRNAAKVDGKGVDIALNGMIVQKSDFNYRASLTFSYNTNEVKSSPYELYSSFASSGGGSGRMIEGYNMNNFWATRWAGLDEEGNALVYNADGEIIKSTENITNDDLVYMGTLTPKYFGGFFNTFTYKGLSLYVGITYKLGYIFQKPTISQQPASRYGGANYEINEDMAKRWREAGDEAKTDVPRLGTDNNSFQRYRGADIHVQKGDHIRLKEISLTYELPSKWVNKIMLGSANIGFTATNLGLIWKKNNVGIDPDFIPNTRDLRMAPTPSYNFSLNLNF</sequence>
<dbReference type="EMBL" id="CP043839">
    <property type="protein sequence ID" value="WOF14472.1"/>
    <property type="molecule type" value="Genomic_DNA"/>
</dbReference>
<evidence type="ECO:0000256" key="6">
    <source>
        <dbReference type="ARBA" id="ARBA00023237"/>
    </source>
</evidence>
<dbReference type="Proteomes" id="UP001302374">
    <property type="component" value="Chromosome"/>
</dbReference>
<organism evidence="10 11">
    <name type="scientific">Butyricimonas paravirosa</name>
    <dbReference type="NCBI Taxonomy" id="1472417"/>
    <lineage>
        <taxon>Bacteria</taxon>
        <taxon>Pseudomonadati</taxon>
        <taxon>Bacteroidota</taxon>
        <taxon>Bacteroidia</taxon>
        <taxon>Bacteroidales</taxon>
        <taxon>Odoribacteraceae</taxon>
        <taxon>Butyricimonas</taxon>
    </lineage>
</organism>
<feature type="domain" description="Secretin/TonB short N-terminal" evidence="8">
    <location>
        <begin position="86"/>
        <end position="135"/>
    </location>
</feature>
<dbReference type="Gene3D" id="2.40.170.20">
    <property type="entry name" value="TonB-dependent receptor, beta-barrel domain"/>
    <property type="match status" value="1"/>
</dbReference>
<keyword evidence="4 7" id="KW-0812">Transmembrane</keyword>
<evidence type="ECO:0000256" key="1">
    <source>
        <dbReference type="ARBA" id="ARBA00004571"/>
    </source>
</evidence>
<dbReference type="NCBIfam" id="TIGR04056">
    <property type="entry name" value="OMP_RagA_SusC"/>
    <property type="match status" value="1"/>
</dbReference>
<dbReference type="Pfam" id="PF07715">
    <property type="entry name" value="Plug"/>
    <property type="match status" value="1"/>
</dbReference>
<comment type="subcellular location">
    <subcellularLocation>
        <location evidence="1 7">Cell outer membrane</location>
        <topology evidence="1 7">Multi-pass membrane protein</topology>
    </subcellularLocation>
</comment>
<dbReference type="InterPro" id="IPR039426">
    <property type="entry name" value="TonB-dep_rcpt-like"/>
</dbReference>
<keyword evidence="3 7" id="KW-1134">Transmembrane beta strand</keyword>
<dbReference type="SUPFAM" id="SSF56935">
    <property type="entry name" value="Porins"/>
    <property type="match status" value="1"/>
</dbReference>
<evidence type="ECO:0000256" key="4">
    <source>
        <dbReference type="ARBA" id="ARBA00022692"/>
    </source>
</evidence>
<evidence type="ECO:0000256" key="7">
    <source>
        <dbReference type="PROSITE-ProRule" id="PRU01360"/>
    </source>
</evidence>
<dbReference type="Gene3D" id="2.170.130.10">
    <property type="entry name" value="TonB-dependent receptor, plug domain"/>
    <property type="match status" value="1"/>
</dbReference>
<name>A0ABZ0G100_9BACT</name>
<dbReference type="Pfam" id="PF07660">
    <property type="entry name" value="STN"/>
    <property type="match status" value="1"/>
</dbReference>
<dbReference type="PROSITE" id="PS52016">
    <property type="entry name" value="TONB_DEPENDENT_REC_3"/>
    <property type="match status" value="1"/>
</dbReference>
<proteinExistence type="inferred from homology"/>